<feature type="domain" description="RING-type" evidence="6">
    <location>
        <begin position="36"/>
        <end position="74"/>
    </location>
</feature>
<dbReference type="InterPro" id="IPR017907">
    <property type="entry name" value="Znf_RING_CS"/>
</dbReference>
<name>A0A6P5AB62_BRABE</name>
<gene>
    <name evidence="8" type="primary">LOC109484600</name>
</gene>
<evidence type="ECO:0000256" key="4">
    <source>
        <dbReference type="PROSITE-ProRule" id="PRU00175"/>
    </source>
</evidence>
<evidence type="ECO:0000259" key="6">
    <source>
        <dbReference type="PROSITE" id="PS50089"/>
    </source>
</evidence>
<reference evidence="8" key="1">
    <citation type="submission" date="2025-08" db="UniProtKB">
        <authorList>
            <consortium name="RefSeq"/>
        </authorList>
    </citation>
    <scope>IDENTIFICATION</scope>
    <source>
        <tissue evidence="8">Gonad</tissue>
    </source>
</reference>
<evidence type="ECO:0000256" key="5">
    <source>
        <dbReference type="SAM" id="MobiDB-lite"/>
    </source>
</evidence>
<dbReference type="AlphaFoldDB" id="A0A6P5AB62"/>
<evidence type="ECO:0000313" key="7">
    <source>
        <dbReference type="Proteomes" id="UP000515135"/>
    </source>
</evidence>
<protein>
    <submittedName>
        <fullName evidence="8">E3 ubiquitin-protein ligase LNX-like</fullName>
    </submittedName>
</protein>
<dbReference type="InterPro" id="IPR013083">
    <property type="entry name" value="Znf_RING/FYVE/PHD"/>
</dbReference>
<organism evidence="7 8">
    <name type="scientific">Branchiostoma belcheri</name>
    <name type="common">Amphioxus</name>
    <dbReference type="NCBI Taxonomy" id="7741"/>
    <lineage>
        <taxon>Eukaryota</taxon>
        <taxon>Metazoa</taxon>
        <taxon>Chordata</taxon>
        <taxon>Cephalochordata</taxon>
        <taxon>Leptocardii</taxon>
        <taxon>Amphioxiformes</taxon>
        <taxon>Branchiostomatidae</taxon>
        <taxon>Branchiostoma</taxon>
    </lineage>
</organism>
<dbReference type="PROSITE" id="PS00518">
    <property type="entry name" value="ZF_RING_1"/>
    <property type="match status" value="1"/>
</dbReference>
<dbReference type="KEGG" id="bbel:109484600"/>
<evidence type="ECO:0000256" key="2">
    <source>
        <dbReference type="ARBA" id="ARBA00022771"/>
    </source>
</evidence>
<dbReference type="RefSeq" id="XP_019643484.1">
    <property type="nucleotide sequence ID" value="XM_019787925.1"/>
</dbReference>
<evidence type="ECO:0000256" key="1">
    <source>
        <dbReference type="ARBA" id="ARBA00022723"/>
    </source>
</evidence>
<keyword evidence="2 4" id="KW-0863">Zinc-finger</keyword>
<keyword evidence="3" id="KW-0862">Zinc</keyword>
<sequence length="203" mass="22975">MSKKRTRGDDGCMDVNQAEEERYFLNPESVSEHLYCSICQDVFKEPQRAPCGHSYCKQCIMAWLRTSKTCPEDRRPVREKDLHYDFILANIIGDHMVACPFRKLGCEFVGKLELLTSHRKSCCFNPANLPEFLLEEPQPSTSGKAAAAATASSLDTSSSFCTSDDENKLPSPPKPSLKMRLFKNGASQRDLLKNMFDKENRPK</sequence>
<dbReference type="OrthoDB" id="1630758at2759"/>
<evidence type="ECO:0000256" key="3">
    <source>
        <dbReference type="ARBA" id="ARBA00022833"/>
    </source>
</evidence>
<dbReference type="InterPro" id="IPR001841">
    <property type="entry name" value="Znf_RING"/>
</dbReference>
<dbReference type="Proteomes" id="UP000515135">
    <property type="component" value="Unplaced"/>
</dbReference>
<keyword evidence="1" id="KW-0479">Metal-binding</keyword>
<accession>A0A6P5AB62</accession>
<dbReference type="PROSITE" id="PS50089">
    <property type="entry name" value="ZF_RING_2"/>
    <property type="match status" value="1"/>
</dbReference>
<dbReference type="PANTHER" id="PTHR10131">
    <property type="entry name" value="TNF RECEPTOR ASSOCIATED FACTOR"/>
    <property type="match status" value="1"/>
</dbReference>
<dbReference type="SMART" id="SM00184">
    <property type="entry name" value="RING"/>
    <property type="match status" value="1"/>
</dbReference>
<proteinExistence type="predicted"/>
<keyword evidence="7" id="KW-1185">Reference proteome</keyword>
<dbReference type="Gene3D" id="3.30.40.10">
    <property type="entry name" value="Zinc/RING finger domain, C3HC4 (zinc finger)"/>
    <property type="match status" value="1"/>
</dbReference>
<evidence type="ECO:0000313" key="8">
    <source>
        <dbReference type="RefSeq" id="XP_019643484.1"/>
    </source>
</evidence>
<dbReference type="SUPFAM" id="SSF57850">
    <property type="entry name" value="RING/U-box"/>
    <property type="match status" value="1"/>
</dbReference>
<dbReference type="PANTHER" id="PTHR10131:SF94">
    <property type="entry name" value="TNF RECEPTOR-ASSOCIATED FACTOR 4"/>
    <property type="match status" value="1"/>
</dbReference>
<dbReference type="Pfam" id="PF13923">
    <property type="entry name" value="zf-C3HC4_2"/>
    <property type="match status" value="1"/>
</dbReference>
<dbReference type="GeneID" id="109484600"/>
<feature type="region of interest" description="Disordered" evidence="5">
    <location>
        <begin position="155"/>
        <end position="182"/>
    </location>
</feature>
<dbReference type="GO" id="GO:0008270">
    <property type="term" value="F:zinc ion binding"/>
    <property type="evidence" value="ECO:0007669"/>
    <property type="project" value="UniProtKB-KW"/>
</dbReference>